<dbReference type="Gene3D" id="3.40.50.150">
    <property type="entry name" value="Vaccinia Virus protein VP39"/>
    <property type="match status" value="1"/>
</dbReference>
<keyword evidence="4" id="KW-0963">Cytoplasm</keyword>
<reference evidence="10 11" key="1">
    <citation type="submission" date="2019-01" db="EMBL/GenBank/DDBJ databases">
        <title>Draft genome sequence of Psathyrella aberdarensis IHI B618.</title>
        <authorList>
            <person name="Buettner E."/>
            <person name="Kellner H."/>
        </authorList>
    </citation>
    <scope>NUCLEOTIDE SEQUENCE [LARGE SCALE GENOMIC DNA]</scope>
    <source>
        <strain evidence="10 11">IHI B618</strain>
    </source>
</reference>
<dbReference type="SUPFAM" id="SSF53335">
    <property type="entry name" value="S-adenosyl-L-methionine-dependent methyltransferases"/>
    <property type="match status" value="1"/>
</dbReference>
<dbReference type="PANTHER" id="PTHR14614">
    <property type="entry name" value="HEPATOCELLULAR CARCINOMA-ASSOCIATED ANTIGEN"/>
    <property type="match status" value="1"/>
</dbReference>
<dbReference type="InterPro" id="IPR019410">
    <property type="entry name" value="Methyltransf_16"/>
</dbReference>
<keyword evidence="7" id="KW-0949">S-adenosyl-L-methionine</keyword>
<keyword evidence="5" id="KW-0489">Methyltransferase</keyword>
<evidence type="ECO:0000256" key="8">
    <source>
        <dbReference type="ARBA" id="ARBA00023242"/>
    </source>
</evidence>
<proteinExistence type="inferred from homology"/>
<dbReference type="STRING" id="2316362.A0A4Q2DZ73"/>
<evidence type="ECO:0000256" key="3">
    <source>
        <dbReference type="ARBA" id="ARBA00012533"/>
    </source>
</evidence>
<comment type="similarity">
    <text evidence="9">Belongs to the methyltransferase superfamily. METTL18 family.</text>
</comment>
<name>A0A4Q2DZ73_9AGAR</name>
<keyword evidence="6" id="KW-0808">Transferase</keyword>
<sequence length="391" mass="42998">MFKFDFDIDDIDEEFSENVADDSQSPKARAEEHPQAPFQEYPIQQFLDALPTLISYSPLSIPIPKTKNTVNLVRRDLFDARFQLISEGALDPFPENDEDPKPKSTAVEPSILTYLDAPSDLLPGVYEGGLKTWECSLDLVEYLESSGSFSSYSGKRVVELGCGTAVPSLYVLQRVLSEPPGNTEETHIHLQDYNASVLELVTFPNVLMIWYLSPASSSYRESSEDAVPMDASSPGELPITDELKKAFLASLKEHNLHIRFFSGSWESFDPSLTGGNYNLLLTSETIYRQESLTALINLLQTGSAHTVNVPLDSLISEKLSLTLTDGAKAKKSEASNYICLVAAKVLYFGVGGGISDFVESVEKHQPGAGTVECVLEKVTGVGRKVLRVQWG</sequence>
<dbReference type="OrthoDB" id="1723750at2759"/>
<evidence type="ECO:0000256" key="2">
    <source>
        <dbReference type="ARBA" id="ARBA00004496"/>
    </source>
</evidence>
<evidence type="ECO:0000256" key="6">
    <source>
        <dbReference type="ARBA" id="ARBA00022679"/>
    </source>
</evidence>
<evidence type="ECO:0000256" key="9">
    <source>
        <dbReference type="ARBA" id="ARBA00038126"/>
    </source>
</evidence>
<dbReference type="PANTHER" id="PTHR14614:SF39">
    <property type="entry name" value="HISTIDINE PROTEIN METHYLTRANSFERASE 1 HOMOLOG"/>
    <property type="match status" value="1"/>
</dbReference>
<evidence type="ECO:0000256" key="4">
    <source>
        <dbReference type="ARBA" id="ARBA00022490"/>
    </source>
</evidence>
<accession>A0A4Q2DZ73</accession>
<comment type="subcellular location">
    <subcellularLocation>
        <location evidence="2">Cytoplasm</location>
    </subcellularLocation>
    <subcellularLocation>
        <location evidence="1">Nucleus</location>
    </subcellularLocation>
</comment>
<dbReference type="GO" id="GO:0032259">
    <property type="term" value="P:methylation"/>
    <property type="evidence" value="ECO:0007669"/>
    <property type="project" value="UniProtKB-KW"/>
</dbReference>
<gene>
    <name evidence="10" type="ORF">EST38_g785</name>
</gene>
<dbReference type="EC" id="2.1.1.85" evidence="3"/>
<dbReference type="GO" id="GO:0005737">
    <property type="term" value="C:cytoplasm"/>
    <property type="evidence" value="ECO:0007669"/>
    <property type="project" value="UniProtKB-SubCell"/>
</dbReference>
<comment type="caution">
    <text evidence="10">The sequence shown here is derived from an EMBL/GenBank/DDBJ whole genome shotgun (WGS) entry which is preliminary data.</text>
</comment>
<dbReference type="AlphaFoldDB" id="A0A4Q2DZ73"/>
<evidence type="ECO:0000313" key="10">
    <source>
        <dbReference type="EMBL" id="RXW25076.1"/>
    </source>
</evidence>
<dbReference type="GO" id="GO:0005634">
    <property type="term" value="C:nucleus"/>
    <property type="evidence" value="ECO:0007669"/>
    <property type="project" value="UniProtKB-SubCell"/>
</dbReference>
<organism evidence="10 11">
    <name type="scientific">Candolleomyces aberdarensis</name>
    <dbReference type="NCBI Taxonomy" id="2316362"/>
    <lineage>
        <taxon>Eukaryota</taxon>
        <taxon>Fungi</taxon>
        <taxon>Dikarya</taxon>
        <taxon>Basidiomycota</taxon>
        <taxon>Agaricomycotina</taxon>
        <taxon>Agaricomycetes</taxon>
        <taxon>Agaricomycetidae</taxon>
        <taxon>Agaricales</taxon>
        <taxon>Agaricineae</taxon>
        <taxon>Psathyrellaceae</taxon>
        <taxon>Candolleomyces</taxon>
    </lineage>
</organism>
<keyword evidence="11" id="KW-1185">Reference proteome</keyword>
<dbReference type="GO" id="GO:0018064">
    <property type="term" value="F:protein-L-histidine N-tele-methyltransferase activity"/>
    <property type="evidence" value="ECO:0007669"/>
    <property type="project" value="UniProtKB-EC"/>
</dbReference>
<evidence type="ECO:0000313" key="11">
    <source>
        <dbReference type="Proteomes" id="UP000290288"/>
    </source>
</evidence>
<evidence type="ECO:0000256" key="1">
    <source>
        <dbReference type="ARBA" id="ARBA00004123"/>
    </source>
</evidence>
<evidence type="ECO:0000256" key="5">
    <source>
        <dbReference type="ARBA" id="ARBA00022603"/>
    </source>
</evidence>
<evidence type="ECO:0000256" key="7">
    <source>
        <dbReference type="ARBA" id="ARBA00022691"/>
    </source>
</evidence>
<keyword evidence="8" id="KW-0539">Nucleus</keyword>
<protein>
    <recommendedName>
        <fullName evidence="3">protein-histidine N-methyltransferase</fullName>
        <ecNumber evidence="3">2.1.1.85</ecNumber>
    </recommendedName>
</protein>
<dbReference type="Proteomes" id="UP000290288">
    <property type="component" value="Unassembled WGS sequence"/>
</dbReference>
<dbReference type="EMBL" id="SDEE01000010">
    <property type="protein sequence ID" value="RXW25076.1"/>
    <property type="molecule type" value="Genomic_DNA"/>
</dbReference>
<dbReference type="InterPro" id="IPR029063">
    <property type="entry name" value="SAM-dependent_MTases_sf"/>
</dbReference>